<comment type="caution">
    <text evidence="2">The sequence shown here is derived from an EMBL/GenBank/DDBJ whole genome shotgun (WGS) entry which is preliminary data.</text>
</comment>
<name>A0A821BRQ6_9BILA</name>
<feature type="compositionally biased region" description="Low complexity" evidence="1">
    <location>
        <begin position="1"/>
        <end position="16"/>
    </location>
</feature>
<reference evidence="2" key="1">
    <citation type="submission" date="2021-02" db="EMBL/GenBank/DDBJ databases">
        <authorList>
            <person name="Nowell W R."/>
        </authorList>
    </citation>
    <scope>NUCLEOTIDE SEQUENCE</scope>
</reference>
<protein>
    <submittedName>
        <fullName evidence="2">Uncharacterized protein</fullName>
    </submittedName>
</protein>
<dbReference type="Proteomes" id="UP000663866">
    <property type="component" value="Unassembled WGS sequence"/>
</dbReference>
<accession>A0A821BRQ6</accession>
<sequence>TCSSSSSSSSSPSSSSRNKQEQEQQLSKPWIPYESNTINPSLSISPPNDDAFESSNESSPMVSRTEIKLSQPTTAHRPGNIIRHAIVRNSALTTSPSSTT</sequence>
<proteinExistence type="predicted"/>
<dbReference type="EMBL" id="CAJOBG010072340">
    <property type="protein sequence ID" value="CAF4599389.1"/>
    <property type="molecule type" value="Genomic_DNA"/>
</dbReference>
<gene>
    <name evidence="2" type="ORF">OVN521_LOCUS45106</name>
</gene>
<feature type="compositionally biased region" description="Polar residues" evidence="1">
    <location>
        <begin position="34"/>
        <end position="46"/>
    </location>
</feature>
<feature type="non-terminal residue" evidence="2">
    <location>
        <position position="1"/>
    </location>
</feature>
<organism evidence="2 3">
    <name type="scientific">Rotaria magnacalcarata</name>
    <dbReference type="NCBI Taxonomy" id="392030"/>
    <lineage>
        <taxon>Eukaryota</taxon>
        <taxon>Metazoa</taxon>
        <taxon>Spiralia</taxon>
        <taxon>Gnathifera</taxon>
        <taxon>Rotifera</taxon>
        <taxon>Eurotatoria</taxon>
        <taxon>Bdelloidea</taxon>
        <taxon>Philodinida</taxon>
        <taxon>Philodinidae</taxon>
        <taxon>Rotaria</taxon>
    </lineage>
</organism>
<evidence type="ECO:0000256" key="1">
    <source>
        <dbReference type="SAM" id="MobiDB-lite"/>
    </source>
</evidence>
<keyword evidence="3" id="KW-1185">Reference proteome</keyword>
<evidence type="ECO:0000313" key="3">
    <source>
        <dbReference type="Proteomes" id="UP000663866"/>
    </source>
</evidence>
<feature type="compositionally biased region" description="Polar residues" evidence="1">
    <location>
        <begin position="53"/>
        <end position="74"/>
    </location>
</feature>
<feature type="region of interest" description="Disordered" evidence="1">
    <location>
        <begin position="1"/>
        <end position="78"/>
    </location>
</feature>
<dbReference type="AlphaFoldDB" id="A0A821BRQ6"/>
<evidence type="ECO:0000313" key="2">
    <source>
        <dbReference type="EMBL" id="CAF4599389.1"/>
    </source>
</evidence>
<feature type="non-terminal residue" evidence="2">
    <location>
        <position position="100"/>
    </location>
</feature>